<dbReference type="EMBL" id="CP104550">
    <property type="protein sequence ID" value="UXH31487.1"/>
    <property type="molecule type" value="Genomic_DNA"/>
</dbReference>
<keyword evidence="2 7" id="KW-0808">Transferase</keyword>
<dbReference type="PROSITE" id="PS00116">
    <property type="entry name" value="DNA_POLYMERASE_B"/>
    <property type="match status" value="1"/>
</dbReference>
<dbReference type="GO" id="GO:0000166">
    <property type="term" value="F:nucleotide binding"/>
    <property type="evidence" value="ECO:0007669"/>
    <property type="project" value="InterPro"/>
</dbReference>
<dbReference type="Gene3D" id="3.30.342.10">
    <property type="entry name" value="DNA Polymerase, chain B, domain 1"/>
    <property type="match status" value="1"/>
</dbReference>
<dbReference type="Pfam" id="PF03104">
    <property type="entry name" value="DNA_pol_B_exo1"/>
    <property type="match status" value="1"/>
</dbReference>
<dbReference type="Gene3D" id="3.90.1600.10">
    <property type="entry name" value="Palm domain of DNA polymerase"/>
    <property type="match status" value="1"/>
</dbReference>
<comment type="similarity">
    <text evidence="1 7">Belongs to the DNA polymerase type-B family.</text>
</comment>
<dbReference type="AlphaFoldDB" id="A0A9E7RU29"/>
<dbReference type="Proteomes" id="UP001065373">
    <property type="component" value="Chromosome"/>
</dbReference>
<dbReference type="GeneID" id="75107200"/>
<evidence type="ECO:0000256" key="4">
    <source>
        <dbReference type="ARBA" id="ARBA00022932"/>
    </source>
</evidence>
<evidence type="ECO:0000256" key="7">
    <source>
        <dbReference type="RuleBase" id="RU000442"/>
    </source>
</evidence>
<dbReference type="SUPFAM" id="SSF56672">
    <property type="entry name" value="DNA/RNA polymerases"/>
    <property type="match status" value="1"/>
</dbReference>
<dbReference type="Gene3D" id="3.30.420.10">
    <property type="entry name" value="Ribonuclease H-like superfamily/Ribonuclease H"/>
    <property type="match status" value="1"/>
</dbReference>
<feature type="domain" description="DNA-directed DNA polymerase family B exonuclease" evidence="9">
    <location>
        <begin position="109"/>
        <end position="314"/>
    </location>
</feature>
<dbReference type="InterPro" id="IPR036397">
    <property type="entry name" value="RNaseH_sf"/>
</dbReference>
<dbReference type="EC" id="2.7.7.7" evidence="7"/>
<evidence type="ECO:0000313" key="10">
    <source>
        <dbReference type="EMBL" id="UXH31487.1"/>
    </source>
</evidence>
<dbReference type="CDD" id="cd05780">
    <property type="entry name" value="DNA_polB_Kod1_like_exo"/>
    <property type="match status" value="1"/>
</dbReference>
<dbReference type="SMART" id="SM00486">
    <property type="entry name" value="POLBc"/>
    <property type="match status" value="1"/>
</dbReference>
<dbReference type="SUPFAM" id="SSF53098">
    <property type="entry name" value="Ribonuclease H-like"/>
    <property type="match status" value="1"/>
</dbReference>
<dbReference type="PANTHER" id="PTHR10322">
    <property type="entry name" value="DNA POLYMERASE CATALYTIC SUBUNIT"/>
    <property type="match status" value="1"/>
</dbReference>
<evidence type="ECO:0000256" key="1">
    <source>
        <dbReference type="ARBA" id="ARBA00005755"/>
    </source>
</evidence>
<dbReference type="Gene3D" id="1.10.287.690">
    <property type="entry name" value="Helix hairpin bin"/>
    <property type="match status" value="1"/>
</dbReference>
<dbReference type="PRINTS" id="PR00106">
    <property type="entry name" value="DNAPOLB"/>
</dbReference>
<feature type="domain" description="DNA-directed DNA polymerase family B multifunctional" evidence="8">
    <location>
        <begin position="389"/>
        <end position="578"/>
    </location>
</feature>
<dbReference type="GO" id="GO:0006261">
    <property type="term" value="P:DNA-templated DNA replication"/>
    <property type="evidence" value="ECO:0007669"/>
    <property type="project" value="TreeGrafter"/>
</dbReference>
<evidence type="ECO:0000256" key="6">
    <source>
        <dbReference type="ARBA" id="ARBA00049244"/>
    </source>
</evidence>
<evidence type="ECO:0000256" key="3">
    <source>
        <dbReference type="ARBA" id="ARBA00022695"/>
    </source>
</evidence>
<comment type="catalytic activity">
    <reaction evidence="6 7">
        <text>DNA(n) + a 2'-deoxyribonucleoside 5'-triphosphate = DNA(n+1) + diphosphate</text>
        <dbReference type="Rhea" id="RHEA:22508"/>
        <dbReference type="Rhea" id="RHEA-COMP:17339"/>
        <dbReference type="Rhea" id="RHEA-COMP:17340"/>
        <dbReference type="ChEBI" id="CHEBI:33019"/>
        <dbReference type="ChEBI" id="CHEBI:61560"/>
        <dbReference type="ChEBI" id="CHEBI:173112"/>
        <dbReference type="EC" id="2.7.7.7"/>
    </reaction>
</comment>
<gene>
    <name evidence="10" type="primary">polB1</name>
    <name evidence="10" type="ORF">N5910_08070</name>
</gene>
<evidence type="ECO:0000259" key="9">
    <source>
        <dbReference type="Pfam" id="PF03104"/>
    </source>
</evidence>
<evidence type="ECO:0000259" key="8">
    <source>
        <dbReference type="Pfam" id="PF00136"/>
    </source>
</evidence>
<keyword evidence="4 7" id="KW-0239">DNA-directed DNA polymerase</keyword>
<dbReference type="InterPro" id="IPR006172">
    <property type="entry name" value="DNA-dir_DNA_pol_B"/>
</dbReference>
<keyword evidence="5 7" id="KW-0238">DNA-binding</keyword>
<dbReference type="GO" id="GO:0003887">
    <property type="term" value="F:DNA-directed DNA polymerase activity"/>
    <property type="evidence" value="ECO:0007669"/>
    <property type="project" value="UniProtKB-KW"/>
</dbReference>
<sequence length="589" mass="68471">METYRMVLLDIDYVTCDEKPVIRLFGKDKSGDNEPMIAFDTSFRPYIYVLPHDTDSCIRELEELGIGKMEVLEMRDLGRMTPVIRAEFSHPSEVPKLRDRIRNLDSVRDIREHDIPFYRRYLIDKSIFPMSELEFQGEVRESAPLVEADDVKLVEITGEVSSTGQGTHELDILSFDIEARNPHGMPSPEEDEIIMIGVAGRDFSRVISTRGDHLDYVEVVDDEAEIIRRFAEIIREEKPDILVGYNSDNFDFPYISRRAEILGVDLNPGWDGSGIRTMRRGFANSTAIRGTVHVDLYPVMRRYMNLDRYTLERVYRELFGEEKFDLPGDRLWEYWDRDDLRDELFRYSLDDVTATYRIAEKILPLNMELTRVVGQPLFDISRMATGQQAEWFLVRKAHQYGELVPNKPSQSEFSERRGRRAVGGYVKEPEKGLHENIVQFDFRSLYPSIIISKNISPDTLTTDPECDCHVAPEYGYRFLKDPRGFIPSVIGEILSERVRVKGEMKRSKDPVEKKLLNVQQEALKRLANTMYGVYGYSRFRWYSMECAEAITAWGRDYIKRTIRMAEDFGFHTVYADTDGFYATYTGRKS</sequence>
<dbReference type="InterPro" id="IPR050240">
    <property type="entry name" value="DNA_pol_type-B"/>
</dbReference>
<dbReference type="PANTHER" id="PTHR10322:SF23">
    <property type="entry name" value="DNA POLYMERASE DELTA CATALYTIC SUBUNIT"/>
    <property type="match status" value="1"/>
</dbReference>
<keyword evidence="7" id="KW-0235">DNA replication</keyword>
<name>A0A9E7RU29_METWO</name>
<organism evidence="10">
    <name type="scientific">Methanothermobacter wolfeii</name>
    <name type="common">Methanobacterium wolfei</name>
    <dbReference type="NCBI Taxonomy" id="145261"/>
    <lineage>
        <taxon>Archaea</taxon>
        <taxon>Methanobacteriati</taxon>
        <taxon>Methanobacteriota</taxon>
        <taxon>Methanomada group</taxon>
        <taxon>Methanobacteria</taxon>
        <taxon>Methanobacteriales</taxon>
        <taxon>Methanobacteriaceae</taxon>
        <taxon>Methanothermobacter</taxon>
    </lineage>
</organism>
<dbReference type="InterPro" id="IPR017964">
    <property type="entry name" value="DNA-dir_DNA_pol_B_CS"/>
</dbReference>
<protein>
    <recommendedName>
        <fullName evidence="7">DNA polymerase</fullName>
        <ecNumber evidence="7">2.7.7.7</ecNumber>
    </recommendedName>
</protein>
<dbReference type="InterPro" id="IPR006134">
    <property type="entry name" value="DNA-dir_DNA_pol_B_multi_dom"/>
</dbReference>
<dbReference type="InterPro" id="IPR012337">
    <property type="entry name" value="RNaseH-like_sf"/>
</dbReference>
<reference evidence="10" key="1">
    <citation type="submission" date="2022-09" db="EMBL/GenBank/DDBJ databases">
        <title>Characterization of three MwoI isoschizomers from sequenced genome and metagenomes.</title>
        <authorList>
            <person name="Fomenkov A."/>
            <person name="Xu S.Y."/>
            <person name="Roberts R.J."/>
        </authorList>
    </citation>
    <scope>NUCLEOTIDE SEQUENCE</scope>
    <source>
        <strain evidence="10">DSM 2970</strain>
    </source>
</reference>
<dbReference type="GO" id="GO:0003677">
    <property type="term" value="F:DNA binding"/>
    <property type="evidence" value="ECO:0007669"/>
    <property type="project" value="UniProtKB-KW"/>
</dbReference>
<dbReference type="InterPro" id="IPR006133">
    <property type="entry name" value="DNA-dir_DNA_pol_B_exonuc"/>
</dbReference>
<dbReference type="InterPro" id="IPR043502">
    <property type="entry name" value="DNA/RNA_pol_sf"/>
</dbReference>
<proteinExistence type="inferred from homology"/>
<accession>A0A9E7RU29</accession>
<evidence type="ECO:0000256" key="2">
    <source>
        <dbReference type="ARBA" id="ARBA00022679"/>
    </source>
</evidence>
<keyword evidence="3 7" id="KW-0548">Nucleotidyltransferase</keyword>
<dbReference type="RefSeq" id="WP_261599541.1">
    <property type="nucleotide sequence ID" value="NZ_CP104550.1"/>
</dbReference>
<evidence type="ECO:0000256" key="5">
    <source>
        <dbReference type="ARBA" id="ARBA00023125"/>
    </source>
</evidence>
<dbReference type="Pfam" id="PF00136">
    <property type="entry name" value="DNA_pol_B"/>
    <property type="match status" value="1"/>
</dbReference>
<dbReference type="InterPro" id="IPR023211">
    <property type="entry name" value="DNA_pol_palm_dom_sf"/>
</dbReference>